<organism evidence="1 2">
    <name type="scientific">Acidiluteibacter ferrifornacis</name>
    <dbReference type="NCBI Taxonomy" id="2692424"/>
    <lineage>
        <taxon>Bacteria</taxon>
        <taxon>Pseudomonadati</taxon>
        <taxon>Bacteroidota</taxon>
        <taxon>Flavobacteriia</taxon>
        <taxon>Flavobacteriales</taxon>
        <taxon>Cryomorphaceae</taxon>
        <taxon>Acidiluteibacter</taxon>
    </lineage>
</organism>
<comment type="caution">
    <text evidence="1">The sequence shown here is derived from an EMBL/GenBank/DDBJ whole genome shotgun (WGS) entry which is preliminary data.</text>
</comment>
<evidence type="ECO:0000313" key="1">
    <source>
        <dbReference type="EMBL" id="NBG67302.1"/>
    </source>
</evidence>
<dbReference type="Proteomes" id="UP000470771">
    <property type="component" value="Unassembled WGS sequence"/>
</dbReference>
<protein>
    <submittedName>
        <fullName evidence="1">DUF2911 domain-containing protein</fullName>
    </submittedName>
</protein>
<proteinExistence type="predicted"/>
<dbReference type="EMBL" id="WWNE01000018">
    <property type="protein sequence ID" value="NBG67302.1"/>
    <property type="molecule type" value="Genomic_DNA"/>
</dbReference>
<dbReference type="Pfam" id="PF11138">
    <property type="entry name" value="DUF2911"/>
    <property type="match status" value="1"/>
</dbReference>
<reference evidence="1 2" key="1">
    <citation type="submission" date="2019-12" db="EMBL/GenBank/DDBJ databases">
        <authorList>
            <person name="Zhao J."/>
        </authorList>
    </citation>
    <scope>NUCLEOTIDE SEQUENCE [LARGE SCALE GENOMIC DNA]</scope>
    <source>
        <strain evidence="1 2">S-15</strain>
    </source>
</reference>
<dbReference type="RefSeq" id="WP_160634253.1">
    <property type="nucleotide sequence ID" value="NZ_WWNE01000018.1"/>
</dbReference>
<accession>A0A6N9NN35</accession>
<dbReference type="InterPro" id="IPR021314">
    <property type="entry name" value="DUF2911"/>
</dbReference>
<dbReference type="AlphaFoldDB" id="A0A6N9NN35"/>
<name>A0A6N9NN35_9FLAO</name>
<sequence length="178" mass="20508">MLKKIILILLLIGLLLFGGFQYMIYQTKKASPEQVETYTKDDATLSVFYSSPAARGRKVMDSLVPFGKIWRTGANEATTFITNKAIEIEGTELAAGTYTLWTIPNKTSWEIIFNSKSYDWGLNWDGTSPREPEFDVLRITVPVEQLDQFQERFQIHFEENLYLTLSWEKTKVKIPIVL</sequence>
<evidence type="ECO:0000313" key="2">
    <source>
        <dbReference type="Proteomes" id="UP000470771"/>
    </source>
</evidence>
<keyword evidence="2" id="KW-1185">Reference proteome</keyword>
<gene>
    <name evidence="1" type="ORF">GQN54_14335</name>
</gene>